<proteinExistence type="predicted"/>
<gene>
    <name evidence="2" type="ORF">C2G38_2194497</name>
</gene>
<feature type="domain" description="Fungal-type protein kinase" evidence="1">
    <location>
        <begin position="28"/>
        <end position="98"/>
    </location>
</feature>
<reference evidence="2 3" key="1">
    <citation type="submission" date="2018-06" db="EMBL/GenBank/DDBJ databases">
        <title>Comparative genomics reveals the genomic features of Rhizophagus irregularis, R. cerebriforme, R. diaphanum and Gigaspora rosea, and their symbiotic lifestyle signature.</title>
        <authorList>
            <person name="Morin E."/>
            <person name="San Clemente H."/>
            <person name="Chen E.C.H."/>
            <person name="De La Providencia I."/>
            <person name="Hainaut M."/>
            <person name="Kuo A."/>
            <person name="Kohler A."/>
            <person name="Murat C."/>
            <person name="Tang N."/>
            <person name="Roy S."/>
            <person name="Loubradou J."/>
            <person name="Henrissat B."/>
            <person name="Grigoriev I.V."/>
            <person name="Corradi N."/>
            <person name="Roux C."/>
            <person name="Martin F.M."/>
        </authorList>
    </citation>
    <scope>NUCLEOTIDE SEQUENCE [LARGE SCALE GENOMIC DNA]</scope>
    <source>
        <strain evidence="2 3">DAOM 194757</strain>
    </source>
</reference>
<evidence type="ECO:0000259" key="1">
    <source>
        <dbReference type="Pfam" id="PF17667"/>
    </source>
</evidence>
<dbReference type="Gene3D" id="1.10.510.10">
    <property type="entry name" value="Transferase(Phosphotransferase) domain 1"/>
    <property type="match status" value="1"/>
</dbReference>
<dbReference type="SUPFAM" id="SSF56112">
    <property type="entry name" value="Protein kinase-like (PK-like)"/>
    <property type="match status" value="1"/>
</dbReference>
<dbReference type="EMBL" id="QKWP01000810">
    <property type="protein sequence ID" value="RIB14641.1"/>
    <property type="molecule type" value="Genomic_DNA"/>
</dbReference>
<evidence type="ECO:0000313" key="2">
    <source>
        <dbReference type="EMBL" id="RIB14641.1"/>
    </source>
</evidence>
<dbReference type="OrthoDB" id="2379186at2759"/>
<dbReference type="Pfam" id="PF17667">
    <property type="entry name" value="Pkinase_fungal"/>
    <property type="match status" value="1"/>
</dbReference>
<organism evidence="2 3">
    <name type="scientific">Gigaspora rosea</name>
    <dbReference type="NCBI Taxonomy" id="44941"/>
    <lineage>
        <taxon>Eukaryota</taxon>
        <taxon>Fungi</taxon>
        <taxon>Fungi incertae sedis</taxon>
        <taxon>Mucoromycota</taxon>
        <taxon>Glomeromycotina</taxon>
        <taxon>Glomeromycetes</taxon>
        <taxon>Diversisporales</taxon>
        <taxon>Gigasporaceae</taxon>
        <taxon>Gigaspora</taxon>
    </lineage>
</organism>
<name>A0A397UYH9_9GLOM</name>
<comment type="caution">
    <text evidence="2">The sequence shown here is derived from an EMBL/GenBank/DDBJ whole genome shotgun (WGS) entry which is preliminary data.</text>
</comment>
<sequence>MENYNDPFIDHLIHANTEENKTPFAVFSPKGVMHRPNTKEQLIKVLHCVLTTLKSLHEIDIIHRDLCWDNVLRFIDQDRWFIIDFNDACHTPSNTPNTQLARDNHATEIFQPDHDERTKLMAEEDLDRPTAKEALRWIRNNYRDLLRKDFLEENTMNES</sequence>
<keyword evidence="3" id="KW-1185">Reference proteome</keyword>
<evidence type="ECO:0000313" key="3">
    <source>
        <dbReference type="Proteomes" id="UP000266673"/>
    </source>
</evidence>
<dbReference type="Proteomes" id="UP000266673">
    <property type="component" value="Unassembled WGS sequence"/>
</dbReference>
<dbReference type="AlphaFoldDB" id="A0A397UYH9"/>
<dbReference type="InterPro" id="IPR011009">
    <property type="entry name" value="Kinase-like_dom_sf"/>
</dbReference>
<accession>A0A397UYH9</accession>
<protein>
    <recommendedName>
        <fullName evidence="1">Fungal-type protein kinase domain-containing protein</fullName>
    </recommendedName>
</protein>
<dbReference type="InterPro" id="IPR040976">
    <property type="entry name" value="Pkinase_fungal"/>
</dbReference>